<comment type="caution">
    <text evidence="1">The sequence shown here is derived from an EMBL/GenBank/DDBJ whole genome shotgun (WGS) entry which is preliminary data.</text>
</comment>
<dbReference type="AlphaFoldDB" id="X1VSJ0"/>
<reference evidence="1" key="1">
    <citation type="journal article" date="2014" name="Front. Microbiol.">
        <title>High frequency of phylogenetically diverse reductive dehalogenase-homologous genes in deep subseafloor sedimentary metagenomes.</title>
        <authorList>
            <person name="Kawai M."/>
            <person name="Futagami T."/>
            <person name="Toyoda A."/>
            <person name="Takaki Y."/>
            <person name="Nishi S."/>
            <person name="Hori S."/>
            <person name="Arai W."/>
            <person name="Tsubouchi T."/>
            <person name="Morono Y."/>
            <person name="Uchiyama I."/>
            <person name="Ito T."/>
            <person name="Fujiyama A."/>
            <person name="Inagaki F."/>
            <person name="Takami H."/>
        </authorList>
    </citation>
    <scope>NUCLEOTIDE SEQUENCE</scope>
    <source>
        <strain evidence="1">Expedition CK06-06</strain>
    </source>
</reference>
<name>X1VSJ0_9ZZZZ</name>
<gene>
    <name evidence="1" type="ORF">S12H4_61941</name>
</gene>
<accession>X1VSJ0</accession>
<evidence type="ECO:0000313" key="1">
    <source>
        <dbReference type="EMBL" id="GAJ23712.1"/>
    </source>
</evidence>
<proteinExistence type="predicted"/>
<feature type="non-terminal residue" evidence="1">
    <location>
        <position position="1"/>
    </location>
</feature>
<dbReference type="EMBL" id="BARW01041312">
    <property type="protein sequence ID" value="GAJ23712.1"/>
    <property type="molecule type" value="Genomic_DNA"/>
</dbReference>
<sequence length="34" mass="4106">ERQGVTNLWRMARNLGEKKKIMDQYDQYRSGPVH</sequence>
<protein>
    <submittedName>
        <fullName evidence="1">Uncharacterized protein</fullName>
    </submittedName>
</protein>
<organism evidence="1">
    <name type="scientific">marine sediment metagenome</name>
    <dbReference type="NCBI Taxonomy" id="412755"/>
    <lineage>
        <taxon>unclassified sequences</taxon>
        <taxon>metagenomes</taxon>
        <taxon>ecological metagenomes</taxon>
    </lineage>
</organism>